<evidence type="ECO:0000256" key="5">
    <source>
        <dbReference type="ARBA" id="ARBA00023136"/>
    </source>
</evidence>
<feature type="transmembrane region" description="Helical" evidence="7">
    <location>
        <begin position="21"/>
        <end position="42"/>
    </location>
</feature>
<reference evidence="10 11" key="1">
    <citation type="submission" date="2017-06" db="EMBL/GenBank/DDBJ databases">
        <authorList>
            <person name="Kim H.J."/>
            <person name="Triplett B.A."/>
        </authorList>
    </citation>
    <scope>NUCLEOTIDE SEQUENCE [LARGE SCALE GENOMIC DNA]</scope>
    <source>
        <strain evidence="10 11">DSM 18704</strain>
    </source>
</reference>
<gene>
    <name evidence="10" type="ORF">SAMN05421770_1152</name>
</gene>
<evidence type="ECO:0000313" key="10">
    <source>
        <dbReference type="EMBL" id="SNT43024.1"/>
    </source>
</evidence>
<dbReference type="AlphaFoldDB" id="A0A239MLN3"/>
<feature type="transmembrane region" description="Helical" evidence="7">
    <location>
        <begin position="408"/>
        <end position="435"/>
    </location>
</feature>
<dbReference type="InterPro" id="IPR025857">
    <property type="entry name" value="MacB_PCD"/>
</dbReference>
<evidence type="ECO:0000256" key="2">
    <source>
        <dbReference type="ARBA" id="ARBA00022475"/>
    </source>
</evidence>
<evidence type="ECO:0000256" key="7">
    <source>
        <dbReference type="SAM" id="Phobius"/>
    </source>
</evidence>
<keyword evidence="3 7" id="KW-0812">Transmembrane</keyword>
<evidence type="ECO:0000256" key="1">
    <source>
        <dbReference type="ARBA" id="ARBA00004651"/>
    </source>
</evidence>
<evidence type="ECO:0000259" key="9">
    <source>
        <dbReference type="Pfam" id="PF12704"/>
    </source>
</evidence>
<feature type="transmembrane region" description="Helical" evidence="7">
    <location>
        <begin position="362"/>
        <end position="387"/>
    </location>
</feature>
<dbReference type="GO" id="GO:0022857">
    <property type="term" value="F:transmembrane transporter activity"/>
    <property type="evidence" value="ECO:0007669"/>
    <property type="project" value="TreeGrafter"/>
</dbReference>
<organism evidence="10 11">
    <name type="scientific">Granulicella rosea</name>
    <dbReference type="NCBI Taxonomy" id="474952"/>
    <lineage>
        <taxon>Bacteria</taxon>
        <taxon>Pseudomonadati</taxon>
        <taxon>Acidobacteriota</taxon>
        <taxon>Terriglobia</taxon>
        <taxon>Terriglobales</taxon>
        <taxon>Acidobacteriaceae</taxon>
        <taxon>Granulicella</taxon>
    </lineage>
</organism>
<dbReference type="PANTHER" id="PTHR30572:SF4">
    <property type="entry name" value="ABC TRANSPORTER PERMEASE YTRF"/>
    <property type="match status" value="1"/>
</dbReference>
<dbReference type="GO" id="GO:0005886">
    <property type="term" value="C:plasma membrane"/>
    <property type="evidence" value="ECO:0007669"/>
    <property type="project" value="UniProtKB-SubCell"/>
</dbReference>
<dbReference type="RefSeq" id="WP_176441906.1">
    <property type="nucleotide sequence ID" value="NZ_FZOU01000015.1"/>
</dbReference>
<feature type="domain" description="ABC3 transporter permease C-terminal" evidence="8">
    <location>
        <begin position="366"/>
        <end position="476"/>
    </location>
</feature>
<keyword evidence="11" id="KW-1185">Reference proteome</keyword>
<comment type="similarity">
    <text evidence="6">Belongs to the ABC-4 integral membrane protein family.</text>
</comment>
<comment type="subcellular location">
    <subcellularLocation>
        <location evidence="1">Cell membrane</location>
        <topology evidence="1">Multi-pass membrane protein</topology>
    </subcellularLocation>
</comment>
<dbReference type="PANTHER" id="PTHR30572">
    <property type="entry name" value="MEMBRANE COMPONENT OF TRANSPORTER-RELATED"/>
    <property type="match status" value="1"/>
</dbReference>
<evidence type="ECO:0000256" key="6">
    <source>
        <dbReference type="ARBA" id="ARBA00038076"/>
    </source>
</evidence>
<keyword evidence="4 7" id="KW-1133">Transmembrane helix</keyword>
<feature type="domain" description="MacB-like periplasmic core" evidence="9">
    <location>
        <begin position="21"/>
        <end position="294"/>
    </location>
</feature>
<accession>A0A239MLN3</accession>
<dbReference type="InterPro" id="IPR050250">
    <property type="entry name" value="Macrolide_Exporter_MacB"/>
</dbReference>
<dbReference type="Proteomes" id="UP000198356">
    <property type="component" value="Unassembled WGS sequence"/>
</dbReference>
<dbReference type="Pfam" id="PF02687">
    <property type="entry name" value="FtsX"/>
    <property type="match status" value="1"/>
</dbReference>
<keyword evidence="5 7" id="KW-0472">Membrane</keyword>
<protein>
    <submittedName>
        <fullName evidence="10">Putative ABC transport system permease protein</fullName>
    </submittedName>
</protein>
<dbReference type="EMBL" id="FZOU01000015">
    <property type="protein sequence ID" value="SNT43024.1"/>
    <property type="molecule type" value="Genomic_DNA"/>
</dbReference>
<dbReference type="InterPro" id="IPR003838">
    <property type="entry name" value="ABC3_permease_C"/>
</dbReference>
<evidence type="ECO:0000259" key="8">
    <source>
        <dbReference type="Pfam" id="PF02687"/>
    </source>
</evidence>
<evidence type="ECO:0000256" key="4">
    <source>
        <dbReference type="ARBA" id="ARBA00022989"/>
    </source>
</evidence>
<evidence type="ECO:0000256" key="3">
    <source>
        <dbReference type="ARBA" id="ARBA00022692"/>
    </source>
</evidence>
<proteinExistence type="inferred from homology"/>
<evidence type="ECO:0000313" key="11">
    <source>
        <dbReference type="Proteomes" id="UP000198356"/>
    </source>
</evidence>
<feature type="transmembrane region" description="Helical" evidence="7">
    <location>
        <begin position="447"/>
        <end position="469"/>
    </location>
</feature>
<sequence>MTLGNSWSVAVKALKKNKLQTALTMVGMTIGVATVLTMIALGSGAQQAIQDQVRSAGMNIIVVTAGNFAKKPEPKGDGAIEFGAAYHPDGPNRAHLLRVFHPEDDPMAIHDHPVSKQRLGDSEAGLGSAATLTIDDANVIRKMKGVQYVSEGLHENAHIAYNGKRWFTRMHGDDVSQPLIRRSWSFTHGGYFTARQEKNAENVLVLGSIVAENLFGKSNPVGQTVTVWNQPFKVVGVLTSGSWMLTPAAGDDQFDAMYMPVTTVQKLLNLSKLNDITITTESTGDVSRVSKQVTILLRQRHKIPDTAPDDFQVNSEASKALTSGGMRPDVSAAVTANVSTLEKVTLSQLGKTLDQASATMTALLTSIAAVSLLVGGIGIMNIMLLSVSQRTREIGIRRALGARASDVLTQFLLEASTLSIVGGLLGIALGVATSISISRTVQWSTKISLPAVLISFGISAAVGIFFGYYPARQASNVLPIQSLKHE</sequence>
<name>A0A239MLN3_9BACT</name>
<keyword evidence="2" id="KW-1003">Cell membrane</keyword>
<dbReference type="Pfam" id="PF12704">
    <property type="entry name" value="MacB_PCD"/>
    <property type="match status" value="1"/>
</dbReference>